<comment type="similarity">
    <text evidence="2">Belongs to the aldehyde dehydrogenase family.</text>
</comment>
<dbReference type="InterPro" id="IPR016162">
    <property type="entry name" value="Ald_DH_N"/>
</dbReference>
<dbReference type="GO" id="GO:0005737">
    <property type="term" value="C:cytoplasm"/>
    <property type="evidence" value="ECO:0007669"/>
    <property type="project" value="TreeGrafter"/>
</dbReference>
<dbReference type="Pfam" id="PF00171">
    <property type="entry name" value="Aldedh"/>
    <property type="match status" value="1"/>
</dbReference>
<dbReference type="PANTHER" id="PTHR43353">
    <property type="entry name" value="SUCCINATE-SEMIALDEHYDE DEHYDROGENASE, MITOCHONDRIAL"/>
    <property type="match status" value="1"/>
</dbReference>
<evidence type="ECO:0000256" key="1">
    <source>
        <dbReference type="ARBA" id="ARBA00005176"/>
    </source>
</evidence>
<accession>A0A9N9UFM0</accession>
<dbReference type="Gene3D" id="3.40.605.10">
    <property type="entry name" value="Aldehyde Dehydrogenase, Chain A, domain 1"/>
    <property type="match status" value="1"/>
</dbReference>
<dbReference type="InterPro" id="IPR016161">
    <property type="entry name" value="Ald_DH/histidinol_DH"/>
</dbReference>
<dbReference type="EMBL" id="CABFNO020001387">
    <property type="protein sequence ID" value="CAG9984544.1"/>
    <property type="molecule type" value="Genomic_DNA"/>
</dbReference>
<sequence>MTSNDITFKLSNPNLLQTEGYVQGKWQPSVRNGRFDIQDPGNAKVVASCADYGLDDIEAVVKSSHEAFQTYRHENPRSRAHKLLEWHRLISENKEDLATILTHETGKPLAEARGELDYALGFTWWFAGEAERVRGNVSVPSAPNRRVIVIKQPIGVCVALVPWNFPVAMILRKAGAALAAGCTFIAKPSPETPLSCLVLAQLASQAGFAPGVFNVIPTSSSNTPVVAEALCKHPLVKKVSFTGSTTIGSLIARHCSEGVKKLSLELGGNCPFIVFDDCNETQALDALMSLKWRHAGQACVTVNRLYVQAGIYEEFIEKLVERTKALNQGHGLDPKTTIGPLTTPRGVEKAQAHVDDAVQAGGKVVLGGQRVEGPGFFFQPTIIRDASLSMLISHEETFAPVLAVYRFSTEDEVVQQANNTSMGLASYFFTKDIDRTWRLLENLEAGMIGINSGNSSAAESPFGGMKQSGYGKESGKDVAIEEYLVSKTGTLTLEGQY</sequence>
<evidence type="ECO:0000256" key="4">
    <source>
        <dbReference type="ARBA" id="ARBA00050387"/>
    </source>
</evidence>
<evidence type="ECO:0000256" key="3">
    <source>
        <dbReference type="ARBA" id="ARBA00023002"/>
    </source>
</evidence>
<reference evidence="9" key="1">
    <citation type="submission" date="2019-06" db="EMBL/GenBank/DDBJ databases">
        <authorList>
            <person name="Broberg M."/>
        </authorList>
    </citation>
    <scope>NUCLEOTIDE SEQUENCE [LARGE SCALE GENOMIC DNA]</scope>
</reference>
<dbReference type="OrthoDB" id="310895at2759"/>
<gene>
    <name evidence="8" type="ORF">CBYS24578_00012269</name>
</gene>
<comment type="caution">
    <text evidence="8">The sequence shown here is derived from an EMBL/GenBank/DDBJ whole genome shotgun (WGS) entry which is preliminary data.</text>
</comment>
<dbReference type="PANTHER" id="PTHR43353:SF7">
    <property type="entry name" value="SUCCINATE SEMIALDEHYDE DEHYDROGENASE (EUROFUNG)"/>
    <property type="match status" value="1"/>
</dbReference>
<evidence type="ECO:0000313" key="9">
    <source>
        <dbReference type="Proteomes" id="UP000754883"/>
    </source>
</evidence>
<evidence type="ECO:0000259" key="7">
    <source>
        <dbReference type="Pfam" id="PF00171"/>
    </source>
</evidence>
<dbReference type="EC" id="1.2.1.16" evidence="6"/>
<comment type="pathway">
    <text evidence="1">Amino-acid degradation; 4-aminobutanoate degradation.</text>
</comment>
<comment type="catalytic activity">
    <reaction evidence="5">
        <text>succinate semialdehyde + NAD(+) + H2O = succinate + NADH + 2 H(+)</text>
        <dbReference type="Rhea" id="RHEA:13217"/>
        <dbReference type="ChEBI" id="CHEBI:15377"/>
        <dbReference type="ChEBI" id="CHEBI:15378"/>
        <dbReference type="ChEBI" id="CHEBI:30031"/>
        <dbReference type="ChEBI" id="CHEBI:57540"/>
        <dbReference type="ChEBI" id="CHEBI:57706"/>
        <dbReference type="ChEBI" id="CHEBI:57945"/>
        <dbReference type="EC" id="1.2.1.16"/>
    </reaction>
</comment>
<organism evidence="8 9">
    <name type="scientific">Clonostachys byssicola</name>
    <dbReference type="NCBI Taxonomy" id="160290"/>
    <lineage>
        <taxon>Eukaryota</taxon>
        <taxon>Fungi</taxon>
        <taxon>Dikarya</taxon>
        <taxon>Ascomycota</taxon>
        <taxon>Pezizomycotina</taxon>
        <taxon>Sordariomycetes</taxon>
        <taxon>Hypocreomycetidae</taxon>
        <taxon>Hypocreales</taxon>
        <taxon>Bionectriaceae</taxon>
        <taxon>Clonostachys</taxon>
    </lineage>
</organism>
<dbReference type="InterPro" id="IPR016163">
    <property type="entry name" value="Ald_DH_C"/>
</dbReference>
<dbReference type="InterPro" id="IPR015590">
    <property type="entry name" value="Aldehyde_DH_dom"/>
</dbReference>
<dbReference type="GO" id="GO:0009450">
    <property type="term" value="P:gamma-aminobutyric acid catabolic process"/>
    <property type="evidence" value="ECO:0007669"/>
    <property type="project" value="TreeGrafter"/>
</dbReference>
<evidence type="ECO:0000256" key="6">
    <source>
        <dbReference type="ARBA" id="ARBA00067047"/>
    </source>
</evidence>
<dbReference type="SUPFAM" id="SSF53720">
    <property type="entry name" value="ALDH-like"/>
    <property type="match status" value="1"/>
</dbReference>
<dbReference type="InterPro" id="IPR050740">
    <property type="entry name" value="Aldehyde_DH_Superfamily"/>
</dbReference>
<dbReference type="CDD" id="cd07103">
    <property type="entry name" value="ALDH_F5_SSADH_GabD"/>
    <property type="match status" value="1"/>
</dbReference>
<protein>
    <recommendedName>
        <fullName evidence="6">succinate-semialdehyde dehydrogenase [NAD(P)(+)]</fullName>
        <ecNumber evidence="6">1.2.1.16</ecNumber>
    </recommendedName>
</protein>
<evidence type="ECO:0000256" key="5">
    <source>
        <dbReference type="ARBA" id="ARBA00052698"/>
    </source>
</evidence>
<keyword evidence="3" id="KW-0560">Oxidoreductase</keyword>
<dbReference type="FunFam" id="3.40.605.10:FF:000005">
    <property type="entry name" value="Succinate-semialdehyde dehydrogenase I"/>
    <property type="match status" value="1"/>
</dbReference>
<feature type="domain" description="Aldehyde dehydrogenase" evidence="7">
    <location>
        <begin position="29"/>
        <end position="488"/>
    </location>
</feature>
<name>A0A9N9UFM0_9HYPO</name>
<proteinExistence type="inferred from homology"/>
<dbReference type="Gene3D" id="3.40.309.10">
    <property type="entry name" value="Aldehyde Dehydrogenase, Chain A, domain 2"/>
    <property type="match status" value="1"/>
</dbReference>
<reference evidence="8 9" key="2">
    <citation type="submission" date="2021-10" db="EMBL/GenBank/DDBJ databases">
        <authorList>
            <person name="Piombo E."/>
        </authorList>
    </citation>
    <scope>NUCLEOTIDE SEQUENCE [LARGE SCALE GENOMIC DNA]</scope>
</reference>
<comment type="catalytic activity">
    <reaction evidence="4">
        <text>succinate semialdehyde + NADP(+) + H2O = succinate + NADPH + 2 H(+)</text>
        <dbReference type="Rhea" id="RHEA:13213"/>
        <dbReference type="ChEBI" id="CHEBI:15377"/>
        <dbReference type="ChEBI" id="CHEBI:15378"/>
        <dbReference type="ChEBI" id="CHEBI:30031"/>
        <dbReference type="ChEBI" id="CHEBI:57706"/>
        <dbReference type="ChEBI" id="CHEBI:57783"/>
        <dbReference type="ChEBI" id="CHEBI:58349"/>
        <dbReference type="EC" id="1.2.1.16"/>
    </reaction>
</comment>
<keyword evidence="9" id="KW-1185">Reference proteome</keyword>
<dbReference type="FunFam" id="3.40.309.10:FF:000004">
    <property type="entry name" value="Succinate-semialdehyde dehydrogenase I"/>
    <property type="match status" value="1"/>
</dbReference>
<dbReference type="Proteomes" id="UP000754883">
    <property type="component" value="Unassembled WGS sequence"/>
</dbReference>
<dbReference type="GO" id="GO:0004777">
    <property type="term" value="F:succinate-semialdehyde dehydrogenase (NAD+) activity"/>
    <property type="evidence" value="ECO:0007669"/>
    <property type="project" value="TreeGrafter"/>
</dbReference>
<evidence type="ECO:0000313" key="8">
    <source>
        <dbReference type="EMBL" id="CAG9984544.1"/>
    </source>
</evidence>
<dbReference type="AlphaFoldDB" id="A0A9N9UFM0"/>
<evidence type="ECO:0000256" key="2">
    <source>
        <dbReference type="ARBA" id="ARBA00009986"/>
    </source>
</evidence>